<evidence type="ECO:0000256" key="4">
    <source>
        <dbReference type="SAM" id="Phobius"/>
    </source>
</evidence>
<dbReference type="SUPFAM" id="SSF89550">
    <property type="entry name" value="PHP domain-like"/>
    <property type="match status" value="1"/>
</dbReference>
<proteinExistence type="inferred from homology"/>
<dbReference type="Ensembl" id="ENSNMLT00000030831.1">
    <property type="protein sequence ID" value="ENSNMLP00000027597.1"/>
    <property type="gene ID" value="ENSNMLG00000017571.1"/>
</dbReference>
<comment type="subcellular location">
    <subcellularLocation>
        <location evidence="1">Nucleus</location>
    </subcellularLocation>
</comment>
<keyword evidence="4" id="KW-1133">Transmembrane helix</keyword>
<dbReference type="GO" id="GO:0008033">
    <property type="term" value="P:tRNA processing"/>
    <property type="evidence" value="ECO:0007669"/>
    <property type="project" value="UniProtKB-KW"/>
</dbReference>
<dbReference type="GO" id="GO:0003723">
    <property type="term" value="F:RNA binding"/>
    <property type="evidence" value="ECO:0007669"/>
    <property type="project" value="TreeGrafter"/>
</dbReference>
<dbReference type="GO" id="GO:0005655">
    <property type="term" value="C:nucleolar ribonuclease P complex"/>
    <property type="evidence" value="ECO:0007669"/>
    <property type="project" value="TreeGrafter"/>
</dbReference>
<evidence type="ECO:0000256" key="2">
    <source>
        <dbReference type="ARBA" id="ARBA00007331"/>
    </source>
</evidence>
<evidence type="ECO:0000313" key="5">
    <source>
        <dbReference type="Ensembl" id="ENSNMLP00000027597.1"/>
    </source>
</evidence>
<name>A0A8C6TZM5_9GOBI</name>
<evidence type="ECO:0000256" key="3">
    <source>
        <dbReference type="ARBA" id="ARBA00022694"/>
    </source>
</evidence>
<keyword evidence="4" id="KW-0472">Membrane</keyword>
<dbReference type="Pfam" id="PF01876">
    <property type="entry name" value="RNase_P_p30"/>
    <property type="match status" value="1"/>
</dbReference>
<dbReference type="AlphaFoldDB" id="A0A8C6TZM5"/>
<dbReference type="Gene3D" id="3.20.20.140">
    <property type="entry name" value="Metal-dependent hydrolases"/>
    <property type="match status" value="1"/>
</dbReference>
<protein>
    <submittedName>
        <fullName evidence="5">Uncharacterized protein</fullName>
    </submittedName>
</protein>
<dbReference type="PANTHER" id="PTHR13031">
    <property type="entry name" value="RIBONUCLEASE P SUBUNIT P30"/>
    <property type="match status" value="1"/>
</dbReference>
<keyword evidence="4" id="KW-0812">Transmembrane</keyword>
<dbReference type="InterPro" id="IPR002738">
    <property type="entry name" value="RNase_P_p30"/>
</dbReference>
<dbReference type="PANTHER" id="PTHR13031:SF0">
    <property type="entry name" value="RIBONUCLEASE P PROTEIN SUBUNIT P30"/>
    <property type="match status" value="1"/>
</dbReference>
<reference evidence="5" key="1">
    <citation type="submission" date="2025-08" db="UniProtKB">
        <authorList>
            <consortium name="Ensembl"/>
        </authorList>
    </citation>
    <scope>IDENTIFICATION</scope>
</reference>
<keyword evidence="3" id="KW-0819">tRNA processing</keyword>
<reference evidence="5" key="2">
    <citation type="submission" date="2025-09" db="UniProtKB">
        <authorList>
            <consortium name="Ensembl"/>
        </authorList>
    </citation>
    <scope>IDENTIFICATION</scope>
</reference>
<accession>A0A8C6TZM5</accession>
<comment type="similarity">
    <text evidence="2">Belongs to the eukaryotic/archaeal RNase P protein component 3 family.</text>
</comment>
<evidence type="ECO:0000313" key="6">
    <source>
        <dbReference type="Proteomes" id="UP000694523"/>
    </source>
</evidence>
<organism evidence="5 6">
    <name type="scientific">Neogobius melanostomus</name>
    <name type="common">round goby</name>
    <dbReference type="NCBI Taxonomy" id="47308"/>
    <lineage>
        <taxon>Eukaryota</taxon>
        <taxon>Metazoa</taxon>
        <taxon>Chordata</taxon>
        <taxon>Craniata</taxon>
        <taxon>Vertebrata</taxon>
        <taxon>Euteleostomi</taxon>
        <taxon>Actinopterygii</taxon>
        <taxon>Neopterygii</taxon>
        <taxon>Teleostei</taxon>
        <taxon>Neoteleostei</taxon>
        <taxon>Acanthomorphata</taxon>
        <taxon>Gobiaria</taxon>
        <taxon>Gobiiformes</taxon>
        <taxon>Gobioidei</taxon>
        <taxon>Gobiidae</taxon>
        <taxon>Benthophilinae</taxon>
        <taxon>Neogobiini</taxon>
        <taxon>Neogobius</taxon>
    </lineage>
</organism>
<dbReference type="InterPro" id="IPR016195">
    <property type="entry name" value="Pol/histidinol_Pase-like"/>
</dbReference>
<dbReference type="Proteomes" id="UP000694523">
    <property type="component" value="Unplaced"/>
</dbReference>
<keyword evidence="6" id="KW-1185">Reference proteome</keyword>
<evidence type="ECO:0000256" key="1">
    <source>
        <dbReference type="ARBA" id="ARBA00004123"/>
    </source>
</evidence>
<sequence>VAGTEIHPFSSTCPLPGRGGSWSCPGHIAPGRSQPIRVLSRLTIVMSDSSHYRASCPEYRPFDLLAVQPQTDKLFLSACMTYDVDIICISVSERLPFFYKRAPVYGVTIATTTTICHVFYIFLLKWIVKLLFGLSDRDGRDAVTTNCRAALLHGESRKTAGGIIRTFRRAEEQRHKDSLLK</sequence>
<feature type="transmembrane region" description="Helical" evidence="4">
    <location>
        <begin position="104"/>
        <end position="128"/>
    </location>
</feature>